<feature type="compositionally biased region" description="Polar residues" evidence="1">
    <location>
        <begin position="23"/>
        <end position="34"/>
    </location>
</feature>
<dbReference type="Proteomes" id="UP000076532">
    <property type="component" value="Unassembled WGS sequence"/>
</dbReference>
<organism evidence="2 3">
    <name type="scientific">Athelia psychrophila</name>
    <dbReference type="NCBI Taxonomy" id="1759441"/>
    <lineage>
        <taxon>Eukaryota</taxon>
        <taxon>Fungi</taxon>
        <taxon>Dikarya</taxon>
        <taxon>Basidiomycota</taxon>
        <taxon>Agaricomycotina</taxon>
        <taxon>Agaricomycetes</taxon>
        <taxon>Agaricomycetidae</taxon>
        <taxon>Atheliales</taxon>
        <taxon>Atheliaceae</taxon>
        <taxon>Athelia</taxon>
    </lineage>
</organism>
<feature type="region of interest" description="Disordered" evidence="1">
    <location>
        <begin position="50"/>
        <end position="109"/>
    </location>
</feature>
<feature type="compositionally biased region" description="Acidic residues" evidence="1">
    <location>
        <begin position="53"/>
        <end position="70"/>
    </location>
</feature>
<name>A0A166I9R5_9AGAM</name>
<feature type="region of interest" description="Disordered" evidence="1">
    <location>
        <begin position="1"/>
        <end position="37"/>
    </location>
</feature>
<feature type="compositionally biased region" description="Low complexity" evidence="1">
    <location>
        <begin position="374"/>
        <end position="383"/>
    </location>
</feature>
<dbReference type="OrthoDB" id="2685308at2759"/>
<keyword evidence="3" id="KW-1185">Reference proteome</keyword>
<feature type="compositionally biased region" description="Acidic residues" evidence="1">
    <location>
        <begin position="181"/>
        <end position="205"/>
    </location>
</feature>
<feature type="compositionally biased region" description="Polar residues" evidence="1">
    <location>
        <begin position="395"/>
        <end position="411"/>
    </location>
</feature>
<feature type="compositionally biased region" description="Low complexity" evidence="1">
    <location>
        <begin position="330"/>
        <end position="347"/>
    </location>
</feature>
<evidence type="ECO:0000256" key="1">
    <source>
        <dbReference type="SAM" id="MobiDB-lite"/>
    </source>
</evidence>
<proteinExistence type="predicted"/>
<protein>
    <submittedName>
        <fullName evidence="2">Uncharacterized protein</fullName>
    </submittedName>
</protein>
<feature type="region of interest" description="Disordered" evidence="1">
    <location>
        <begin position="270"/>
        <end position="418"/>
    </location>
</feature>
<dbReference type="AlphaFoldDB" id="A0A166I9R5"/>
<accession>A0A166I9R5</accession>
<evidence type="ECO:0000313" key="2">
    <source>
        <dbReference type="EMBL" id="KZP19595.1"/>
    </source>
</evidence>
<evidence type="ECO:0000313" key="3">
    <source>
        <dbReference type="Proteomes" id="UP000076532"/>
    </source>
</evidence>
<dbReference type="EMBL" id="KV417562">
    <property type="protein sequence ID" value="KZP19595.1"/>
    <property type="molecule type" value="Genomic_DNA"/>
</dbReference>
<feature type="region of interest" description="Disordered" evidence="1">
    <location>
        <begin position="168"/>
        <end position="219"/>
    </location>
</feature>
<reference evidence="2 3" key="1">
    <citation type="journal article" date="2016" name="Mol. Biol. Evol.">
        <title>Comparative Genomics of Early-Diverging Mushroom-Forming Fungi Provides Insights into the Origins of Lignocellulose Decay Capabilities.</title>
        <authorList>
            <person name="Nagy L.G."/>
            <person name="Riley R."/>
            <person name="Tritt A."/>
            <person name="Adam C."/>
            <person name="Daum C."/>
            <person name="Floudas D."/>
            <person name="Sun H."/>
            <person name="Yadav J.S."/>
            <person name="Pangilinan J."/>
            <person name="Larsson K.H."/>
            <person name="Matsuura K."/>
            <person name="Barry K."/>
            <person name="Labutti K."/>
            <person name="Kuo R."/>
            <person name="Ohm R.A."/>
            <person name="Bhattacharya S.S."/>
            <person name="Shirouzu T."/>
            <person name="Yoshinaga Y."/>
            <person name="Martin F.M."/>
            <person name="Grigoriev I.V."/>
            <person name="Hibbett D.S."/>
        </authorList>
    </citation>
    <scope>NUCLEOTIDE SEQUENCE [LARGE SCALE GENOMIC DNA]</scope>
    <source>
        <strain evidence="2 3">CBS 109695</strain>
    </source>
</reference>
<gene>
    <name evidence="2" type="ORF">FIBSPDRAFT_559624</name>
</gene>
<sequence length="498" mass="54418">MESQISPFAPTTIKQEPVKSESTDPTPLQPTNLAPLQPTIVALNMKITKVDEQETASPDEVDEIDEEVEEEVPRNANVPGDEDPAAESASPRSKTATTPAKVKLASGSMNRSMRAQCRILYHRTPLTIPELASRYNRSQEYVKKIIANDAGKNRADDLDEDYDYVDDETKAKYPPTAPERDEIEGEGEGEGVDMPPDSDVDDVPAEEPAPLPLFTPSKKPLLKGVMSRADRAQCRILFHRAHIPLTRLAGQYNRSEDYIKRVLTNEAGKKTSDDVDEDYDHVDKETKAKYPPLPQPTKLKRKPSQVSMSEPASRAAKKPRVSNTNTTQTPQSISSASRAPPQPSSSRGTVSVNGDTPLQARAQPARQTKGGDTAQQVQQVQAASLPKPPRVSRAGMSSSDDAHTRVNSTPSLGGEASDSDKFTLLPAFLASLAPPRPHLLAALTHQNFDDAFMSTIYTWPDAQTADLLSALSGDKVINATDAHLIRVHLRQQREESEA</sequence>